<dbReference type="InterPro" id="IPR018709">
    <property type="entry name" value="CoA_activase_DUF2229"/>
</dbReference>
<dbReference type="Pfam" id="PF09989">
    <property type="entry name" value="DUF2229"/>
    <property type="match status" value="1"/>
</dbReference>
<accession>D5EHH1</accession>
<dbReference type="Gene3D" id="3.30.420.40">
    <property type="match status" value="4"/>
</dbReference>
<evidence type="ECO:0000259" key="1">
    <source>
        <dbReference type="Pfam" id="PF01869"/>
    </source>
</evidence>
<gene>
    <name evidence="3" type="ordered locus">Amico_1891</name>
</gene>
<evidence type="ECO:0000313" key="4">
    <source>
        <dbReference type="Proteomes" id="UP000002366"/>
    </source>
</evidence>
<dbReference type="EMBL" id="CP001997">
    <property type="protein sequence ID" value="ADE58003.1"/>
    <property type="molecule type" value="Genomic_DNA"/>
</dbReference>
<dbReference type="eggNOG" id="COG1924">
    <property type="taxonomic scope" value="Bacteria"/>
</dbReference>
<dbReference type="HOGENOM" id="CLU_002393_1_0_0"/>
<dbReference type="KEGG" id="aco:Amico_1891"/>
<dbReference type="CDD" id="cd24034">
    <property type="entry name" value="ASKHA_NBD_O66634-like_rpt1"/>
    <property type="match status" value="1"/>
</dbReference>
<dbReference type="STRING" id="572547.Amico_1891"/>
<dbReference type="eggNOG" id="COG3580">
    <property type="taxonomic scope" value="Bacteria"/>
</dbReference>
<dbReference type="InterPro" id="IPR043129">
    <property type="entry name" value="ATPase_NBD"/>
</dbReference>
<dbReference type="eggNOG" id="COG3581">
    <property type="taxonomic scope" value="Bacteria"/>
</dbReference>
<dbReference type="InterPro" id="IPR051805">
    <property type="entry name" value="Dehydratase_Activator_Redct"/>
</dbReference>
<protein>
    <submittedName>
        <fullName evidence="3">CoA-substrate-specific enzyme activase</fullName>
    </submittedName>
</protein>
<dbReference type="Proteomes" id="UP000002366">
    <property type="component" value="Chromosome"/>
</dbReference>
<dbReference type="RefSeq" id="WP_013049265.1">
    <property type="nucleotide sequence ID" value="NC_014011.1"/>
</dbReference>
<evidence type="ECO:0000313" key="3">
    <source>
        <dbReference type="EMBL" id="ADE58003.1"/>
    </source>
</evidence>
<dbReference type="CDD" id="cd24035">
    <property type="entry name" value="ASKHA_NBD_O66634-like_rpt2"/>
    <property type="match status" value="1"/>
</dbReference>
<feature type="domain" description="ATPase BadF/BadG/BcrA/BcrD type" evidence="1">
    <location>
        <begin position="325"/>
        <end position="583"/>
    </location>
</feature>
<reference evidence="3 4" key="1">
    <citation type="journal article" date="2010" name="Stand. Genomic Sci.">
        <title>Complete genome sequence of Aminobacterium colombiense type strain (ALA-1).</title>
        <authorList>
            <person name="Chertkov O."/>
            <person name="Sikorski J."/>
            <person name="Brambilla E."/>
            <person name="Lapidus A."/>
            <person name="Copeland A."/>
            <person name="Glavina Del Rio T."/>
            <person name="Nolan M."/>
            <person name="Lucas S."/>
            <person name="Tice H."/>
            <person name="Cheng J.F."/>
            <person name="Han C."/>
            <person name="Detter J.C."/>
            <person name="Bruce D."/>
            <person name="Tapia R."/>
            <person name="Goodwin L."/>
            <person name="Pitluck S."/>
            <person name="Liolios K."/>
            <person name="Ivanova N."/>
            <person name="Mavromatis K."/>
            <person name="Ovchinnikova G."/>
            <person name="Pati A."/>
            <person name="Chen A."/>
            <person name="Palaniappan K."/>
            <person name="Land M."/>
            <person name="Hauser L."/>
            <person name="Chang Y.J."/>
            <person name="Jeffries C.D."/>
            <person name="Spring S."/>
            <person name="Rohde M."/>
            <person name="Goker M."/>
            <person name="Bristow J."/>
            <person name="Eisen J.A."/>
            <person name="Markowitz V."/>
            <person name="Hugenholtz P."/>
            <person name="Kyrpides N.C."/>
            <person name="Klenk H.P."/>
        </authorList>
    </citation>
    <scope>NUCLEOTIDE SEQUENCE [LARGE SCALE GENOMIC DNA]</scope>
    <source>
        <strain evidence="4">DSM 12261 / ALA-1</strain>
    </source>
</reference>
<proteinExistence type="predicted"/>
<dbReference type="PANTHER" id="PTHR32329:SF4">
    <property type="entry name" value="ACTIVATOR OF 2-HYDROXYACYL-COA DEHYDRATASE"/>
    <property type="match status" value="1"/>
</dbReference>
<name>D5EHH1_AMICL</name>
<keyword evidence="4" id="KW-1185">Reference proteome</keyword>
<organism evidence="3 4">
    <name type="scientific">Aminobacterium colombiense (strain DSM 12261 / ALA-1)</name>
    <dbReference type="NCBI Taxonomy" id="572547"/>
    <lineage>
        <taxon>Bacteria</taxon>
        <taxon>Thermotogati</taxon>
        <taxon>Synergistota</taxon>
        <taxon>Synergistia</taxon>
        <taxon>Synergistales</taxon>
        <taxon>Aminobacteriaceae</taxon>
        <taxon>Aminobacterium</taxon>
    </lineage>
</organism>
<sequence>MERAFPTGIDLGSTTVKVVVCNPRGKLLFSAYERHNADPSGTLLSILRSYVSKAQNLLLDVAITGSAGMNLASCHSLPFVQEVVAAARYIRQKAPHVRTMIELGGEDSKIIFFDENLNPDMNMNGACAGGTGAFIDQVASLLGIELDTLNDLALRGKAIHTIASRCGVFAKTDIQSLLAQRAKPEDIAASVFKSIALHVITALSRGRNIKRQILFAGGPLSFFPALRQAFISNLALDSARDVTLPEFPRLLPALGAALFHDKGNPLSLQELIGNIEKGKERICIKEPDLPPLFKDESEQEEWVRHHNKWGIPCICPQKAEGPLFLGIDSGSTTTKLICVDQQKRLVCSYYQPNRGDALGVTHRALLHFRKVLAEAGRHDLVITEGASTGYGEDLIRKALDLSYGLVETMAHFKAARTLCPDVSFVLDIGGQDMKAMGIKENNLDTIQINEACSSGCGSFIQTFAESLGLTMDSFAQMACKSTHPCDLGTRCTVFMNSSVKQALNEGRTVADIAAGLAYSVIRNSLHKVLKMRDYNELGPLVVVQGGTFQNPAILRAMEKITGRQVIRPVEAGLMGAWGAAIYAMEQWQKDHNTISQRNILDVLDTWHDPSAKTFNCQGCGNGCSVTSLSFPSGQKFYTGNRCQKIFSNSGMKKRGHNFFDIRLKALFDRPTEPLGKCRGVIGIPQILNTYELYPFWCTFFRESGFRVVLSPSSSERLHELGASSVMSENICFPAKLTHGHIMALAEKGVDRIFMPLIVHERREIRTANNSFNCPIVCSYSDVIRSAINPEKYLGVPFDSPVFSLRNPFLFHKQLFYYGLDLGLDRPIVERAFRRAREAQREYEQRMWHEAQRALEEAKAARRPVLAIACRPYHLDPLINHGIPQLIADLGADAIPADLLAGDIFDLKLDACQVVTQWAYTNRLYAGAKAAAKEGLDLLHLSSFGCGVDAVTIDQLENIMRTRGCNYSLVKIDEIANLGAARIRVRSILEFGQTEVQATAIKKPHRESTDLKKLIVPWFSKLYSPLLPPLFEGLGIDASVLPPQDQRSTDIGLEFVHNDMCYPAIVLIGDVLKAFVEKRYAPETTAVLMTQTGGQCRATNYVPLAKKALAAAGFPGVDVPTFGVEDFETAGFSVNKIEAAQGLLNGILGGDILASLYLSTAAREKIQGSAKILHERFLNRLGILLKEKGSLYELIHLLKDAVYNFNALPVAVERVPSIGIVGEIFVNYNEYAQGYIVDKLIAQRIEPVLPPLSSFFFMKFQSNAFNRRSYLSQPDFSSVVKEFFIERLTGYYQKKVEEVLEDFRFGSPRQPLQALARKVTHVASLANQAGEGWLLPAEIIDMAEKGVNHILCLQPFGCLANHITGKGIEGALRHLHPELDMLCLDLDPGTSQTNNDNRLQLLVMAAQEAFRKTRNGEKQLA</sequence>
<feature type="domain" description="ATPase BadF/BadG/BcrA/BcrD type" evidence="1">
    <location>
        <begin position="8"/>
        <end position="259"/>
    </location>
</feature>
<dbReference type="InterPro" id="IPR002731">
    <property type="entry name" value="ATPase_BadF"/>
</dbReference>
<dbReference type="SUPFAM" id="SSF53067">
    <property type="entry name" value="Actin-like ATPase domain"/>
    <property type="match status" value="2"/>
</dbReference>
<feature type="domain" description="DUF2229" evidence="2">
    <location>
        <begin position="681"/>
        <end position="898"/>
    </location>
</feature>
<dbReference type="PANTHER" id="PTHR32329">
    <property type="entry name" value="BIFUNCTIONAL PROTEIN [INCLUDES 2-HYDROXYACYL-COA DEHYDRATASE (N-TER) AND ITS ACTIVATOR DOMAIN (C_TERM)-RELATED"/>
    <property type="match status" value="1"/>
</dbReference>
<evidence type="ECO:0000259" key="2">
    <source>
        <dbReference type="Pfam" id="PF09989"/>
    </source>
</evidence>
<dbReference type="Pfam" id="PF01869">
    <property type="entry name" value="BcrAD_BadFG"/>
    <property type="match status" value="2"/>
</dbReference>
<dbReference type="OrthoDB" id="9802715at2"/>